<evidence type="ECO:0008006" key="3">
    <source>
        <dbReference type="Google" id="ProtNLM"/>
    </source>
</evidence>
<evidence type="ECO:0000313" key="2">
    <source>
        <dbReference type="Proteomes" id="UP000076715"/>
    </source>
</evidence>
<dbReference type="STRING" id="1642818.AWE51_13815"/>
<keyword evidence="2" id="KW-1185">Reference proteome</keyword>
<organism evidence="1 2">
    <name type="scientific">Aquimarina aggregata</name>
    <dbReference type="NCBI Taxonomy" id="1642818"/>
    <lineage>
        <taxon>Bacteria</taxon>
        <taxon>Pseudomonadati</taxon>
        <taxon>Bacteroidota</taxon>
        <taxon>Flavobacteriia</taxon>
        <taxon>Flavobacteriales</taxon>
        <taxon>Flavobacteriaceae</taxon>
        <taxon>Aquimarina</taxon>
    </lineage>
</organism>
<name>A0A162XIX5_9FLAO</name>
<dbReference type="RefSeq" id="WP_099098811.1">
    <property type="nucleotide sequence ID" value="NZ_CANLSS010000004.1"/>
</dbReference>
<dbReference type="EMBL" id="LQRT01000046">
    <property type="protein sequence ID" value="KZS38663.1"/>
    <property type="molecule type" value="Genomic_DNA"/>
</dbReference>
<dbReference type="Pfam" id="PF11066">
    <property type="entry name" value="DUF2867"/>
    <property type="match status" value="1"/>
</dbReference>
<sequence>MQIKKVALPETSMLINNPNDYRDSYCGQIDLQDKTITIDQVGNAFFVSSPKWIGLLLSFRNKIVSLFGLKTGHAISKEKKLIIEKGEQIGLFKIFDKTENEIILGEDDKHLDFRVSLFLDSHTQHKKKLIISTIVVFNNWFGKVYFLPVKPFHKVIVRNMLKNTIQELKY</sequence>
<proteinExistence type="predicted"/>
<gene>
    <name evidence="1" type="ORF">AWE51_13815</name>
</gene>
<dbReference type="OrthoDB" id="7058586at2"/>
<protein>
    <recommendedName>
        <fullName evidence="3">DUF2867 domain-containing protein</fullName>
    </recommendedName>
</protein>
<dbReference type="Proteomes" id="UP000076715">
    <property type="component" value="Unassembled WGS sequence"/>
</dbReference>
<comment type="caution">
    <text evidence="1">The sequence shown here is derived from an EMBL/GenBank/DDBJ whole genome shotgun (WGS) entry which is preliminary data.</text>
</comment>
<dbReference type="AlphaFoldDB" id="A0A162XIX5"/>
<dbReference type="InterPro" id="IPR021295">
    <property type="entry name" value="DUF2867"/>
</dbReference>
<reference evidence="1 2" key="1">
    <citation type="submission" date="2016-01" db="EMBL/GenBank/DDBJ databases">
        <title>The draft genome sequence of Aquimarina sp. RZW4-3-2.</title>
        <authorList>
            <person name="Wang Y."/>
        </authorList>
    </citation>
    <scope>NUCLEOTIDE SEQUENCE [LARGE SCALE GENOMIC DNA]</scope>
    <source>
        <strain evidence="1 2">RZW4-3-2</strain>
    </source>
</reference>
<evidence type="ECO:0000313" key="1">
    <source>
        <dbReference type="EMBL" id="KZS38663.1"/>
    </source>
</evidence>
<accession>A0A162XIX5</accession>